<feature type="compositionally biased region" description="Basic and acidic residues" evidence="1">
    <location>
        <begin position="35"/>
        <end position="49"/>
    </location>
</feature>
<feature type="domain" description="DUF8175" evidence="2">
    <location>
        <begin position="26"/>
        <end position="216"/>
    </location>
</feature>
<keyword evidence="4" id="KW-1185">Reference proteome</keyword>
<reference evidence="3 4" key="1">
    <citation type="journal article" date="2019" name="Int. J. Syst. Evol. Microbiol.">
        <title>The Global Catalogue of Microorganisms (GCM) 10K type strain sequencing project: providing services to taxonomists for standard genome sequencing and annotation.</title>
        <authorList>
            <consortium name="The Broad Institute Genomics Platform"/>
            <consortium name="The Broad Institute Genome Sequencing Center for Infectious Disease"/>
            <person name="Wu L."/>
            <person name="Ma J."/>
        </authorList>
    </citation>
    <scope>NUCLEOTIDE SEQUENCE [LARGE SCALE GENOMIC DNA]</scope>
    <source>
        <strain evidence="3 4">JCM 4531</strain>
    </source>
</reference>
<protein>
    <recommendedName>
        <fullName evidence="2">DUF8175 domain-containing protein</fullName>
    </recommendedName>
</protein>
<evidence type="ECO:0000259" key="2">
    <source>
        <dbReference type="Pfam" id="PF26526"/>
    </source>
</evidence>
<proteinExistence type="predicted"/>
<sequence>MSAGFLAITLTVGGIVALTTGGGETSAPAATDLPDLGRGDRPEGCRTDDSGEAVPMAPPKGIKWRMLGLVRVPVSAEAGPTRMDGGVWWCFAHTPLGAVMAAHIITSEVTEKHWRSVVDRQIVAGQGRDIFKFTRAIEPDIIRGSASNSVATPAGFTVTSYTDSAAEVKLLLRTSSGYAGSTFDLRWSGGDWRLLPSSDGALHSDVTPMENPRGYVLWKG</sequence>
<evidence type="ECO:0000313" key="3">
    <source>
        <dbReference type="EMBL" id="GAA2695623.1"/>
    </source>
</evidence>
<dbReference type="EMBL" id="BAAASK010000021">
    <property type="protein sequence ID" value="GAA2695623.1"/>
    <property type="molecule type" value="Genomic_DNA"/>
</dbReference>
<gene>
    <name evidence="3" type="ORF">GCM10010310_57430</name>
</gene>
<dbReference type="InterPro" id="IPR058488">
    <property type="entry name" value="DUF8175"/>
</dbReference>
<name>A0ABN3TAK3_9ACTN</name>
<dbReference type="Proteomes" id="UP001499989">
    <property type="component" value="Unassembled WGS sequence"/>
</dbReference>
<evidence type="ECO:0000313" key="4">
    <source>
        <dbReference type="Proteomes" id="UP001499989"/>
    </source>
</evidence>
<evidence type="ECO:0000256" key="1">
    <source>
        <dbReference type="SAM" id="MobiDB-lite"/>
    </source>
</evidence>
<organism evidence="3 4">
    <name type="scientific">Streptomyces violaceolatus</name>
    <dbReference type="NCBI Taxonomy" id="67378"/>
    <lineage>
        <taxon>Bacteria</taxon>
        <taxon>Bacillati</taxon>
        <taxon>Actinomycetota</taxon>
        <taxon>Actinomycetes</taxon>
        <taxon>Kitasatosporales</taxon>
        <taxon>Streptomycetaceae</taxon>
        <taxon>Streptomyces</taxon>
        <taxon>Streptomyces violaceoruber group</taxon>
    </lineage>
</organism>
<dbReference type="RefSeq" id="WP_319123277.1">
    <property type="nucleotide sequence ID" value="NZ_BAAASK010000021.1"/>
</dbReference>
<accession>A0ABN3TAK3</accession>
<dbReference type="Pfam" id="PF26526">
    <property type="entry name" value="DUF8175"/>
    <property type="match status" value="1"/>
</dbReference>
<comment type="caution">
    <text evidence="3">The sequence shown here is derived from an EMBL/GenBank/DDBJ whole genome shotgun (WGS) entry which is preliminary data.</text>
</comment>
<feature type="region of interest" description="Disordered" evidence="1">
    <location>
        <begin position="21"/>
        <end position="51"/>
    </location>
</feature>